<dbReference type="SUPFAM" id="SSF51230">
    <property type="entry name" value="Single hybrid motif"/>
    <property type="match status" value="1"/>
</dbReference>
<dbReference type="InterPro" id="IPR036188">
    <property type="entry name" value="FAD/NAD-bd_sf"/>
</dbReference>
<evidence type="ECO:0000256" key="13">
    <source>
        <dbReference type="PIRSR" id="PIRSR000350-2"/>
    </source>
</evidence>
<name>A0A7Z0VP37_9GAMM</name>
<dbReference type="Pfam" id="PF02852">
    <property type="entry name" value="Pyr_redox_dim"/>
    <property type="match status" value="1"/>
</dbReference>
<gene>
    <name evidence="18" type="primary">lpdA</name>
    <name evidence="18" type="ORF">CODIS_12200</name>
</gene>
<comment type="cofactor">
    <cofactor evidence="1">
        <name>(R)-lipoate</name>
        <dbReference type="ChEBI" id="CHEBI:83088"/>
    </cofactor>
</comment>
<dbReference type="InterPro" id="IPR012999">
    <property type="entry name" value="Pyr_OxRdtase_I_AS"/>
</dbReference>
<dbReference type="InterPro" id="IPR003016">
    <property type="entry name" value="2-oxoA_DH_lipoyl-BS"/>
</dbReference>
<feature type="binding site" evidence="14">
    <location>
        <position position="374"/>
    </location>
    <ligand>
        <name>NAD(+)</name>
        <dbReference type="ChEBI" id="CHEBI:57540"/>
    </ligand>
</feature>
<evidence type="ECO:0000256" key="6">
    <source>
        <dbReference type="ARBA" id="ARBA00022823"/>
    </source>
</evidence>
<dbReference type="NCBIfam" id="TIGR01350">
    <property type="entry name" value="lipoamide_DH"/>
    <property type="match status" value="1"/>
</dbReference>
<dbReference type="InterPro" id="IPR023753">
    <property type="entry name" value="FAD/NAD-binding_dom"/>
</dbReference>
<dbReference type="PROSITE" id="PS50968">
    <property type="entry name" value="BIOTINYL_LIPOYL"/>
    <property type="match status" value="1"/>
</dbReference>
<dbReference type="OrthoDB" id="6132190at2"/>
<evidence type="ECO:0000256" key="10">
    <source>
        <dbReference type="ARBA" id="ARBA00023157"/>
    </source>
</evidence>
<evidence type="ECO:0000256" key="2">
    <source>
        <dbReference type="ARBA" id="ARBA00007532"/>
    </source>
</evidence>
<dbReference type="Proteomes" id="UP000094769">
    <property type="component" value="Unassembled WGS sequence"/>
</dbReference>
<evidence type="ECO:0000256" key="12">
    <source>
        <dbReference type="ARBA" id="ARBA00049187"/>
    </source>
</evidence>
<evidence type="ECO:0000313" key="19">
    <source>
        <dbReference type="Proteomes" id="UP000094769"/>
    </source>
</evidence>
<dbReference type="PANTHER" id="PTHR22912">
    <property type="entry name" value="DISULFIDE OXIDOREDUCTASE"/>
    <property type="match status" value="1"/>
</dbReference>
<feature type="domain" description="Lipoyl-binding" evidence="17">
    <location>
        <begin position="4"/>
        <end position="78"/>
    </location>
</feature>
<dbReference type="GO" id="GO:0050660">
    <property type="term" value="F:flavin adenine dinucleotide binding"/>
    <property type="evidence" value="ECO:0007669"/>
    <property type="project" value="InterPro"/>
</dbReference>
<evidence type="ECO:0000256" key="7">
    <source>
        <dbReference type="ARBA" id="ARBA00022827"/>
    </source>
</evidence>
<organism evidence="18 19">
    <name type="scientific">Candidatus Thiodiazotropha endolucinida</name>
    <dbReference type="NCBI Taxonomy" id="1655433"/>
    <lineage>
        <taxon>Bacteria</taxon>
        <taxon>Pseudomonadati</taxon>
        <taxon>Pseudomonadota</taxon>
        <taxon>Gammaproteobacteria</taxon>
        <taxon>Chromatiales</taxon>
        <taxon>Sedimenticolaceae</taxon>
        <taxon>Candidatus Thiodiazotropha</taxon>
    </lineage>
</organism>
<dbReference type="InterPro" id="IPR011053">
    <property type="entry name" value="Single_hybrid_motif"/>
</dbReference>
<feature type="binding site" evidence="14">
    <location>
        <begin position="283"/>
        <end position="290"/>
    </location>
    <ligand>
        <name>NAD(+)</name>
        <dbReference type="ChEBI" id="CHEBI:57540"/>
    </ligand>
</feature>
<evidence type="ECO:0000256" key="15">
    <source>
        <dbReference type="PIRSR" id="PIRSR000350-4"/>
    </source>
</evidence>
<dbReference type="Pfam" id="PF00364">
    <property type="entry name" value="Biotin_lipoyl"/>
    <property type="match status" value="1"/>
</dbReference>
<dbReference type="PROSITE" id="PS00076">
    <property type="entry name" value="PYRIDINE_REDOX_1"/>
    <property type="match status" value="1"/>
</dbReference>
<feature type="binding site" evidence="14">
    <location>
        <position position="306"/>
    </location>
    <ligand>
        <name>NAD(+)</name>
        <dbReference type="ChEBI" id="CHEBI:57540"/>
    </ligand>
</feature>
<comment type="catalytic activity">
    <reaction evidence="12 16">
        <text>N(6)-[(R)-dihydrolipoyl]-L-lysyl-[protein] + NAD(+) = N(6)-[(R)-lipoyl]-L-lysyl-[protein] + NADH + H(+)</text>
        <dbReference type="Rhea" id="RHEA:15045"/>
        <dbReference type="Rhea" id="RHEA-COMP:10474"/>
        <dbReference type="Rhea" id="RHEA-COMP:10475"/>
        <dbReference type="ChEBI" id="CHEBI:15378"/>
        <dbReference type="ChEBI" id="CHEBI:57540"/>
        <dbReference type="ChEBI" id="CHEBI:57945"/>
        <dbReference type="ChEBI" id="CHEBI:83099"/>
        <dbReference type="ChEBI" id="CHEBI:83100"/>
        <dbReference type="EC" id="1.8.1.4"/>
    </reaction>
</comment>
<evidence type="ECO:0000256" key="4">
    <source>
        <dbReference type="ARBA" id="ARBA00016961"/>
    </source>
</evidence>
<sequence length="575" mass="60530">MSGIVEVTLPDIGDFEQVDIIEILVAVGDEIEAEDSIITLESDKATMDIPSPYAGVVKELHVEVGDKISMGGKILKLELSQGDSVDDRPSPTKAPVSEAVKGSADKLADVVVLGAGPGGYTAAFRAADLGKKVILIERYDDLGGVCLNVGCIPSKALLHAADVVNEAAEMAEMGITFGKPKIDLDKLRTGKDKVVKRLTGGLKQLAKQRKVELVHGIARFESPNRIAVKSSSGSLSIGFNDAIIACGSSPVQIPGFPNDDPRLIDSTGALALADIPKRMLVVGGGIIGLEMATVYSTLGSAIDVVELQDGLIPGCDPDLVRPLQKRIAKRYRQIMLGTKVIDIQALKSGLKVTFEGKQAPDKPQTYDRVLVSVGRTPNGKKINAEAAGVAVDDAGFIPVDEHMRTNVPNIYAIGDVVGQPMLAHKATHEAKVAAEVIAGLPASFDPLSVPSVAYTDPEVAWMGLTETEAKSQGVAYEKGAFPWAASGRALGIGRVEGLTKLLFDPDTKRILGAGIVGPNAGELIGETVLALEMGADAEDIGLTIHPHPTLNETICFAAEMAEGTITDLLLPKKRK</sequence>
<dbReference type="InterPro" id="IPR050151">
    <property type="entry name" value="Class-I_Pyr_Nuc-Dis_Oxidored"/>
</dbReference>
<dbReference type="EMBL" id="MARB01000005">
    <property type="protein sequence ID" value="ODJ88669.1"/>
    <property type="molecule type" value="Genomic_DNA"/>
</dbReference>
<dbReference type="AlphaFoldDB" id="A0A7Z0VP37"/>
<feature type="binding site" evidence="14">
    <location>
        <position position="155"/>
    </location>
    <ligand>
        <name>FAD</name>
        <dbReference type="ChEBI" id="CHEBI:57692"/>
    </ligand>
</feature>
<comment type="similarity">
    <text evidence="2 16">Belongs to the class-I pyridine nucleotide-disulfide oxidoreductase family.</text>
</comment>
<accession>A0A7Z0VP37</accession>
<proteinExistence type="inferred from homology"/>
<keyword evidence="7 14" id="KW-0274">FAD</keyword>
<comment type="miscellaneous">
    <text evidence="16">The active site is a redox-active disulfide bond.</text>
</comment>
<dbReference type="FunFam" id="2.40.50.100:FF:000009">
    <property type="entry name" value="Acetyltransferase component of pyruvate dehydrogenase complex"/>
    <property type="match status" value="1"/>
</dbReference>
<dbReference type="CDD" id="cd06849">
    <property type="entry name" value="lipoyl_domain"/>
    <property type="match status" value="1"/>
</dbReference>
<dbReference type="PROSITE" id="PS00189">
    <property type="entry name" value="LIPOYL"/>
    <property type="match status" value="1"/>
</dbReference>
<dbReference type="Gene3D" id="2.40.50.100">
    <property type="match status" value="1"/>
</dbReference>
<comment type="caution">
    <text evidence="18">The sequence shown here is derived from an EMBL/GenBank/DDBJ whole genome shotgun (WGS) entry which is preliminary data.</text>
</comment>
<feature type="binding site" evidence="14">
    <location>
        <position position="415"/>
    </location>
    <ligand>
        <name>FAD</name>
        <dbReference type="ChEBI" id="CHEBI:57692"/>
    </ligand>
</feature>
<evidence type="ECO:0000259" key="17">
    <source>
        <dbReference type="PROSITE" id="PS50968"/>
    </source>
</evidence>
<dbReference type="PIRSF" id="PIRSF000350">
    <property type="entry name" value="Mercury_reductase_MerA"/>
    <property type="match status" value="1"/>
</dbReference>
<evidence type="ECO:0000256" key="1">
    <source>
        <dbReference type="ARBA" id="ARBA00001938"/>
    </source>
</evidence>
<dbReference type="SUPFAM" id="SSF55424">
    <property type="entry name" value="FAD/NAD-linked reductases, dimerisation (C-terminal) domain"/>
    <property type="match status" value="1"/>
</dbReference>
<dbReference type="RefSeq" id="WP_069122159.1">
    <property type="nucleotide sequence ID" value="NZ_MARB01000005.1"/>
</dbReference>
<evidence type="ECO:0000256" key="11">
    <source>
        <dbReference type="ARBA" id="ARBA00023284"/>
    </source>
</evidence>
<protein>
    <recommendedName>
        <fullName evidence="4 16">Dihydrolipoyl dehydrogenase</fullName>
        <ecNumber evidence="3 16">1.8.1.4</ecNumber>
    </recommendedName>
</protein>
<keyword evidence="6" id="KW-0450">Lipoyl</keyword>
<keyword evidence="19" id="KW-1185">Reference proteome</keyword>
<dbReference type="PRINTS" id="PR00411">
    <property type="entry name" value="PNDRDTASEI"/>
</dbReference>
<dbReference type="InterPro" id="IPR006258">
    <property type="entry name" value="Lipoamide_DH"/>
</dbReference>
<dbReference type="PANTHER" id="PTHR22912:SF160">
    <property type="entry name" value="DIHYDROLIPOYL DEHYDROGENASE"/>
    <property type="match status" value="1"/>
</dbReference>
<dbReference type="GO" id="GO:0004148">
    <property type="term" value="F:dihydrolipoyl dehydrogenase (NADH) activity"/>
    <property type="evidence" value="ECO:0007669"/>
    <property type="project" value="UniProtKB-EC"/>
</dbReference>
<evidence type="ECO:0000256" key="5">
    <source>
        <dbReference type="ARBA" id="ARBA00022630"/>
    </source>
</evidence>
<dbReference type="InterPro" id="IPR000089">
    <property type="entry name" value="Biotin_lipoyl"/>
</dbReference>
<keyword evidence="5 16" id="KW-0285">Flavoprotein</keyword>
<dbReference type="GO" id="GO:0006103">
    <property type="term" value="P:2-oxoglutarate metabolic process"/>
    <property type="evidence" value="ECO:0007669"/>
    <property type="project" value="TreeGrafter"/>
</dbReference>
<keyword evidence="11 16" id="KW-0676">Redox-active center</keyword>
<dbReference type="InterPro" id="IPR001100">
    <property type="entry name" value="Pyr_nuc-diS_OxRdtase"/>
</dbReference>
<dbReference type="FunFam" id="3.30.390.30:FF:000001">
    <property type="entry name" value="Dihydrolipoyl dehydrogenase"/>
    <property type="match status" value="1"/>
</dbReference>
<keyword evidence="9 14" id="KW-0520">NAD</keyword>
<comment type="cofactor">
    <cofactor evidence="14 16">
        <name>FAD</name>
        <dbReference type="ChEBI" id="CHEBI:57692"/>
    </cofactor>
    <text evidence="14 16">Binds 1 FAD per subunit.</text>
</comment>
<feature type="active site" description="Proton acceptor" evidence="13">
    <location>
        <position position="547"/>
    </location>
</feature>
<dbReference type="Gene3D" id="3.50.50.60">
    <property type="entry name" value="FAD/NAD(P)-binding domain"/>
    <property type="match status" value="2"/>
</dbReference>
<dbReference type="SUPFAM" id="SSF51905">
    <property type="entry name" value="FAD/NAD(P)-binding domain"/>
    <property type="match status" value="1"/>
</dbReference>
<keyword evidence="14" id="KW-0547">Nucleotide-binding</keyword>
<dbReference type="EC" id="1.8.1.4" evidence="3 16"/>
<evidence type="ECO:0000256" key="8">
    <source>
        <dbReference type="ARBA" id="ARBA00023002"/>
    </source>
</evidence>
<dbReference type="Pfam" id="PF07992">
    <property type="entry name" value="Pyr_redox_2"/>
    <property type="match status" value="1"/>
</dbReference>
<evidence type="ECO:0000313" key="18">
    <source>
        <dbReference type="EMBL" id="ODJ88669.1"/>
    </source>
</evidence>
<keyword evidence="10" id="KW-1015">Disulfide bond</keyword>
<reference evidence="18 19" key="1">
    <citation type="submission" date="2016-06" db="EMBL/GenBank/DDBJ databases">
        <title>Genome sequence of endosymbiont of Candidatus Endolucinida thiodiazotropha.</title>
        <authorList>
            <person name="Poehlein A."/>
            <person name="Koenig S."/>
            <person name="Heiden S.E."/>
            <person name="Thuermer A."/>
            <person name="Voget S."/>
            <person name="Daniel R."/>
            <person name="Markert S."/>
            <person name="Gros O."/>
            <person name="Schweder T."/>
        </authorList>
    </citation>
    <scope>NUCLEOTIDE SEQUENCE [LARGE SCALE GENOMIC DNA]</scope>
    <source>
        <strain evidence="18 19">COS</strain>
    </source>
</reference>
<feature type="disulfide bond" description="Redox-active" evidence="15">
    <location>
        <begin position="146"/>
        <end position="151"/>
    </location>
</feature>
<evidence type="ECO:0000256" key="3">
    <source>
        <dbReference type="ARBA" id="ARBA00012608"/>
    </source>
</evidence>
<dbReference type="InterPro" id="IPR016156">
    <property type="entry name" value="FAD/NAD-linked_Rdtase_dimer_sf"/>
</dbReference>
<dbReference type="PRINTS" id="PR00368">
    <property type="entry name" value="FADPNR"/>
</dbReference>
<dbReference type="InterPro" id="IPR004099">
    <property type="entry name" value="Pyr_nucl-diS_OxRdtase_dimer"/>
</dbReference>
<evidence type="ECO:0000256" key="16">
    <source>
        <dbReference type="RuleBase" id="RU003692"/>
    </source>
</evidence>
<feature type="binding site" evidence="14">
    <location>
        <begin position="421"/>
        <end position="424"/>
    </location>
    <ligand>
        <name>FAD</name>
        <dbReference type="ChEBI" id="CHEBI:57692"/>
    </ligand>
</feature>
<dbReference type="Gene3D" id="3.30.390.30">
    <property type="match status" value="1"/>
</dbReference>
<evidence type="ECO:0000256" key="14">
    <source>
        <dbReference type="PIRSR" id="PIRSR000350-3"/>
    </source>
</evidence>
<keyword evidence="8 16" id="KW-0560">Oxidoreductase</keyword>
<evidence type="ECO:0000256" key="9">
    <source>
        <dbReference type="ARBA" id="ARBA00023027"/>
    </source>
</evidence>